<reference evidence="2 3" key="1">
    <citation type="submission" date="2007-01" db="EMBL/GenBank/DDBJ databases">
        <authorList>
            <person name="Haygood M."/>
            <person name="Podell S."/>
            <person name="Anderson C."/>
            <person name="Hopkinson B."/>
            <person name="Roe K."/>
            <person name="Barbeau K."/>
            <person name="Gaasterland T."/>
            <person name="Ferriera S."/>
            <person name="Johnson J."/>
            <person name="Kravitz S."/>
            <person name="Beeson K."/>
            <person name="Sutton G."/>
            <person name="Rogers Y.-H."/>
            <person name="Friedman R."/>
            <person name="Frazier M."/>
            <person name="Venter J.C."/>
        </authorList>
    </citation>
    <scope>NUCLEOTIDE SEQUENCE [LARGE SCALE GENOMIC DNA]</scope>
    <source>
        <strain evidence="2 3">ATCC 23134</strain>
    </source>
</reference>
<evidence type="ECO:0000259" key="1">
    <source>
        <dbReference type="Pfam" id="PF19964"/>
    </source>
</evidence>
<dbReference type="InterPro" id="IPR045439">
    <property type="entry name" value="EAD11"/>
</dbReference>
<dbReference type="Pfam" id="PF19964">
    <property type="entry name" value="EAD11"/>
    <property type="match status" value="1"/>
</dbReference>
<dbReference type="Proteomes" id="UP000004095">
    <property type="component" value="Unassembled WGS sequence"/>
</dbReference>
<evidence type="ECO:0000313" key="3">
    <source>
        <dbReference type="Proteomes" id="UP000004095"/>
    </source>
</evidence>
<comment type="caution">
    <text evidence="2">The sequence shown here is derived from an EMBL/GenBank/DDBJ whole genome shotgun (WGS) entry which is preliminary data.</text>
</comment>
<gene>
    <name evidence="2" type="ORF">M23134_01541</name>
</gene>
<protein>
    <recommendedName>
        <fullName evidence="1">Effector-associated domain-containing protein</fullName>
    </recommendedName>
</protein>
<feature type="domain" description="Effector-associated" evidence="1">
    <location>
        <begin position="5"/>
        <end position="78"/>
    </location>
</feature>
<proteinExistence type="predicted"/>
<sequence length="145" mass="16237">MPTPTEKIKPLINDGELDLALESAEKLGQNNINIGNAICLLKARYSELKNHHSINLIDYETYKSRKSDYAKELNAVLDKQPAPNDKKKTSKNAQERIELTLQGTLQNLTTEALEQILQKVQATLGIDYPIKIKSIQGKGIQLLIL</sequence>
<name>A1ZK28_MICM2</name>
<dbReference type="RefSeq" id="WP_002696571.1">
    <property type="nucleotide sequence ID" value="NZ_AAWS01000011.1"/>
</dbReference>
<accession>A1ZK28</accession>
<dbReference type="AlphaFoldDB" id="A1ZK28"/>
<dbReference type="EMBL" id="AAWS01000011">
    <property type="protein sequence ID" value="EAY29481.1"/>
    <property type="molecule type" value="Genomic_DNA"/>
</dbReference>
<evidence type="ECO:0000313" key="2">
    <source>
        <dbReference type="EMBL" id="EAY29481.1"/>
    </source>
</evidence>
<organism evidence="2 3">
    <name type="scientific">Microscilla marina ATCC 23134</name>
    <dbReference type="NCBI Taxonomy" id="313606"/>
    <lineage>
        <taxon>Bacteria</taxon>
        <taxon>Pseudomonadati</taxon>
        <taxon>Bacteroidota</taxon>
        <taxon>Cytophagia</taxon>
        <taxon>Cytophagales</taxon>
        <taxon>Microscillaceae</taxon>
        <taxon>Microscilla</taxon>
    </lineage>
</organism>
<keyword evidence="3" id="KW-1185">Reference proteome</keyword>